<gene>
    <name evidence="1" type="ORF">KTC_65150</name>
</gene>
<evidence type="ECO:0000313" key="1">
    <source>
        <dbReference type="EMBL" id="BBH91764.1"/>
    </source>
</evidence>
<protein>
    <submittedName>
        <fullName evidence="1">Uncharacterized protein</fullName>
    </submittedName>
</protein>
<dbReference type="AlphaFoldDB" id="A0A455T322"/>
<sequence>MFSGTCEQTTPFFLGKPLLREAGGKGTAFAGVWMQDMLRNLVPGWQREGCPVHAGGWLGDLG</sequence>
<organism evidence="1">
    <name type="scientific">Thermosporothrix sp. COM3</name>
    <dbReference type="NCBI Taxonomy" id="2490863"/>
    <lineage>
        <taxon>Bacteria</taxon>
        <taxon>Bacillati</taxon>
        <taxon>Chloroflexota</taxon>
        <taxon>Ktedonobacteria</taxon>
        <taxon>Ktedonobacterales</taxon>
        <taxon>Thermosporotrichaceae</taxon>
        <taxon>Thermosporothrix</taxon>
    </lineage>
</organism>
<dbReference type="EMBL" id="AP019376">
    <property type="protein sequence ID" value="BBH91764.1"/>
    <property type="molecule type" value="Genomic_DNA"/>
</dbReference>
<name>A0A455T322_9CHLR</name>
<proteinExistence type="predicted"/>
<reference evidence="1" key="1">
    <citation type="submission" date="2018-12" db="EMBL/GenBank/DDBJ databases">
        <title>Novel natural products biosynthetic potential of the class Ktedonobacteria.</title>
        <authorList>
            <person name="Zheng Y."/>
            <person name="Saitou A."/>
            <person name="Wang C.M."/>
            <person name="Toyoda A."/>
            <person name="Minakuchi Y."/>
            <person name="Sekiguchi Y."/>
            <person name="Ueda K."/>
            <person name="Takano H."/>
            <person name="Sakai Y."/>
            <person name="Yokota A."/>
            <person name="Yabe S."/>
        </authorList>
    </citation>
    <scope>NUCLEOTIDE SEQUENCE</scope>
    <source>
        <strain evidence="1">COM3</strain>
    </source>
</reference>
<accession>A0A455T322</accession>